<keyword evidence="3" id="KW-1185">Reference proteome</keyword>
<proteinExistence type="predicted"/>
<keyword evidence="1" id="KW-0175">Coiled coil</keyword>
<name>A0A2P6NME5_9EUKA</name>
<evidence type="ECO:0000313" key="2">
    <source>
        <dbReference type="EMBL" id="PRP85123.1"/>
    </source>
</evidence>
<evidence type="ECO:0000313" key="3">
    <source>
        <dbReference type="Proteomes" id="UP000241769"/>
    </source>
</evidence>
<dbReference type="InParanoid" id="A0A2P6NME5"/>
<comment type="caution">
    <text evidence="2">The sequence shown here is derived from an EMBL/GenBank/DDBJ whole genome shotgun (WGS) entry which is preliminary data.</text>
</comment>
<reference evidence="2 3" key="1">
    <citation type="journal article" date="2018" name="Genome Biol. Evol.">
        <title>Multiple Roots of Fruiting Body Formation in Amoebozoa.</title>
        <authorList>
            <person name="Hillmann F."/>
            <person name="Forbes G."/>
            <person name="Novohradska S."/>
            <person name="Ferling I."/>
            <person name="Riege K."/>
            <person name="Groth M."/>
            <person name="Westermann M."/>
            <person name="Marz M."/>
            <person name="Spaller T."/>
            <person name="Winckler T."/>
            <person name="Schaap P."/>
            <person name="Glockner G."/>
        </authorList>
    </citation>
    <scope>NUCLEOTIDE SEQUENCE [LARGE SCALE GENOMIC DNA]</scope>
    <source>
        <strain evidence="2 3">Jena</strain>
    </source>
</reference>
<dbReference type="Proteomes" id="UP000241769">
    <property type="component" value="Unassembled WGS sequence"/>
</dbReference>
<dbReference type="EMBL" id="MDYQ01000050">
    <property type="protein sequence ID" value="PRP85123.1"/>
    <property type="molecule type" value="Genomic_DNA"/>
</dbReference>
<feature type="coiled-coil region" evidence="1">
    <location>
        <begin position="61"/>
        <end position="116"/>
    </location>
</feature>
<organism evidence="2 3">
    <name type="scientific">Planoprotostelium fungivorum</name>
    <dbReference type="NCBI Taxonomy" id="1890364"/>
    <lineage>
        <taxon>Eukaryota</taxon>
        <taxon>Amoebozoa</taxon>
        <taxon>Evosea</taxon>
        <taxon>Variosea</taxon>
        <taxon>Cavosteliida</taxon>
        <taxon>Cavosteliaceae</taxon>
        <taxon>Planoprotostelium</taxon>
    </lineage>
</organism>
<dbReference type="AlphaFoldDB" id="A0A2P6NME5"/>
<protein>
    <submittedName>
        <fullName evidence="2">Uncharacterized protein</fullName>
    </submittedName>
</protein>
<accession>A0A2P6NME5</accession>
<evidence type="ECO:0000256" key="1">
    <source>
        <dbReference type="SAM" id="Coils"/>
    </source>
</evidence>
<sequence>MDIQSLDKDAQIALLTKQVSDLMLMAQQSSALEKKLSDATTVTAKKLEDAIKHQKENEEDAALVIAERDDLKKKYAEAKQEIVRLNGEVDILSQKLTQAQQENTAISKDIAQQKKQLQAEPLTSSYLLTFEQIQDSKKALAQLSNIDSLLRQENPTV</sequence>
<gene>
    <name evidence="2" type="ORF">PROFUN_07194</name>
</gene>